<dbReference type="Gene3D" id="1.20.1250.20">
    <property type="entry name" value="MFS general substrate transporter like domains"/>
    <property type="match status" value="2"/>
</dbReference>
<dbReference type="Pfam" id="PF07690">
    <property type="entry name" value="MFS_1"/>
    <property type="match status" value="1"/>
</dbReference>
<proteinExistence type="predicted"/>
<dbReference type="Proteomes" id="UP000396788">
    <property type="component" value="Unassembled WGS sequence"/>
</dbReference>
<name>A0A5E4XQ34_9BURK</name>
<evidence type="ECO:0000259" key="7">
    <source>
        <dbReference type="PROSITE" id="PS50850"/>
    </source>
</evidence>
<feature type="transmembrane region" description="Helical" evidence="6">
    <location>
        <begin position="51"/>
        <end position="67"/>
    </location>
</feature>
<feature type="transmembrane region" description="Helical" evidence="6">
    <location>
        <begin position="178"/>
        <end position="201"/>
    </location>
</feature>
<feature type="transmembrane region" description="Helical" evidence="6">
    <location>
        <begin position="213"/>
        <end position="235"/>
    </location>
</feature>
<dbReference type="PANTHER" id="PTHR43791">
    <property type="entry name" value="PERMEASE-RELATED"/>
    <property type="match status" value="1"/>
</dbReference>
<evidence type="ECO:0000256" key="2">
    <source>
        <dbReference type="ARBA" id="ARBA00022448"/>
    </source>
</evidence>
<protein>
    <submittedName>
        <fullName evidence="8">Tartrate transporter</fullName>
    </submittedName>
</protein>
<dbReference type="PANTHER" id="PTHR43791:SF36">
    <property type="entry name" value="TRANSPORTER, PUTATIVE (AFU_ORTHOLOGUE AFUA_6G08340)-RELATED"/>
    <property type="match status" value="1"/>
</dbReference>
<dbReference type="CDD" id="cd17319">
    <property type="entry name" value="MFS_ExuT_GudP_like"/>
    <property type="match status" value="1"/>
</dbReference>
<keyword evidence="3 6" id="KW-0812">Transmembrane</keyword>
<feature type="transmembrane region" description="Helical" evidence="6">
    <location>
        <begin position="145"/>
        <end position="166"/>
    </location>
</feature>
<dbReference type="AlphaFoldDB" id="A0A5E4XQ34"/>
<evidence type="ECO:0000256" key="3">
    <source>
        <dbReference type="ARBA" id="ARBA00022692"/>
    </source>
</evidence>
<dbReference type="FunFam" id="1.20.1250.20:FF:000018">
    <property type="entry name" value="MFS transporter permease"/>
    <property type="match status" value="1"/>
</dbReference>
<dbReference type="InterPro" id="IPR020846">
    <property type="entry name" value="MFS_dom"/>
</dbReference>
<feature type="transmembrane region" description="Helical" evidence="6">
    <location>
        <begin position="309"/>
        <end position="330"/>
    </location>
</feature>
<keyword evidence="4 6" id="KW-1133">Transmembrane helix</keyword>
<dbReference type="InterPro" id="IPR036259">
    <property type="entry name" value="MFS_trans_sf"/>
</dbReference>
<feature type="transmembrane region" description="Helical" evidence="6">
    <location>
        <begin position="88"/>
        <end position="104"/>
    </location>
</feature>
<gene>
    <name evidence="8" type="primary">ttuB_4</name>
    <name evidence="8" type="ORF">PCE31107_04016</name>
</gene>
<reference evidence="8 9" key="1">
    <citation type="submission" date="2019-08" db="EMBL/GenBank/DDBJ databases">
        <authorList>
            <person name="Peeters C."/>
        </authorList>
    </citation>
    <scope>NUCLEOTIDE SEQUENCE [LARGE SCALE GENOMIC DNA]</scope>
    <source>
        <strain evidence="8 9">LMG 31107</strain>
    </source>
</reference>
<feature type="transmembrane region" description="Helical" evidence="6">
    <location>
        <begin position="367"/>
        <end position="389"/>
    </location>
</feature>
<feature type="transmembrane region" description="Helical" evidence="6">
    <location>
        <begin position="342"/>
        <end position="361"/>
    </location>
</feature>
<dbReference type="PROSITE" id="PS50850">
    <property type="entry name" value="MFS"/>
    <property type="match status" value="1"/>
</dbReference>
<feature type="transmembrane region" description="Helical" evidence="6">
    <location>
        <begin position="433"/>
        <end position="452"/>
    </location>
</feature>
<comment type="subcellular location">
    <subcellularLocation>
        <location evidence="1">Membrane</location>
        <topology evidence="1">Multi-pass membrane protein</topology>
    </subcellularLocation>
</comment>
<dbReference type="SUPFAM" id="SSF103473">
    <property type="entry name" value="MFS general substrate transporter"/>
    <property type="match status" value="1"/>
</dbReference>
<keyword evidence="2" id="KW-0813">Transport</keyword>
<organism evidence="8 9">
    <name type="scientific">Pandoraea cepalis</name>
    <dbReference type="NCBI Taxonomy" id="2508294"/>
    <lineage>
        <taxon>Bacteria</taxon>
        <taxon>Pseudomonadati</taxon>
        <taxon>Pseudomonadota</taxon>
        <taxon>Betaproteobacteria</taxon>
        <taxon>Burkholderiales</taxon>
        <taxon>Burkholderiaceae</taxon>
        <taxon>Pandoraea</taxon>
    </lineage>
</organism>
<evidence type="ECO:0000313" key="9">
    <source>
        <dbReference type="Proteomes" id="UP000396788"/>
    </source>
</evidence>
<evidence type="ECO:0000313" key="8">
    <source>
        <dbReference type="EMBL" id="VVE38215.1"/>
    </source>
</evidence>
<evidence type="ECO:0000256" key="1">
    <source>
        <dbReference type="ARBA" id="ARBA00004141"/>
    </source>
</evidence>
<keyword evidence="5 6" id="KW-0472">Membrane</keyword>
<dbReference type="GO" id="GO:0016020">
    <property type="term" value="C:membrane"/>
    <property type="evidence" value="ECO:0007669"/>
    <property type="project" value="UniProtKB-SubCell"/>
</dbReference>
<sequence>MSNDNRLRLLLLFGFWLLMMNSSYAHRRTLLSAIPSTPLTERHAALYRKLNWRLLPFLLLCYTFAYLDRVNIGFAKLQMQSDLGFSDAVYGLGAGIFFLGYVLFEVPSNLLLPKVGARKTISRIMVLWGVTSAAMVFVRSEPMFYTMRFLLGVFEAGFAPGMIFYLTYWYGRARMAQVMAIVMLAGPIGGMLGGPLSTWIMTAFSGAHGLDGWQWMFLIEGLPCVVFGVLALFVLDDRPADARWLSADEKRLLASELDARGGSHHSFAEVAKDPRVYWLALPYFCFICGIYAVSFWLPSIIKAAGVRDTLQIGFYSAIPYVAAAVAMLLVGRSSDRRGERRYHSAVPALIGSATLALATLFSSDLALSLTCMTIATAMMWVAYTVFWAMPSEYLKGDAASGGIALINTIGLMGGFLSPTIIGWAQGATGSLHAGLYVMVALLAIGAIVLIAMRPARTA</sequence>
<dbReference type="EMBL" id="CABPRY010000012">
    <property type="protein sequence ID" value="VVE38215.1"/>
    <property type="molecule type" value="Genomic_DNA"/>
</dbReference>
<evidence type="ECO:0000256" key="5">
    <source>
        <dbReference type="ARBA" id="ARBA00023136"/>
    </source>
</evidence>
<dbReference type="InterPro" id="IPR011701">
    <property type="entry name" value="MFS"/>
</dbReference>
<feature type="transmembrane region" description="Helical" evidence="6">
    <location>
        <begin position="276"/>
        <end position="297"/>
    </location>
</feature>
<evidence type="ECO:0000256" key="4">
    <source>
        <dbReference type="ARBA" id="ARBA00022989"/>
    </source>
</evidence>
<feature type="transmembrane region" description="Helical" evidence="6">
    <location>
        <begin position="401"/>
        <end position="421"/>
    </location>
</feature>
<evidence type="ECO:0000256" key="6">
    <source>
        <dbReference type="SAM" id="Phobius"/>
    </source>
</evidence>
<accession>A0A5E4XQ34</accession>
<dbReference type="GO" id="GO:0022857">
    <property type="term" value="F:transmembrane transporter activity"/>
    <property type="evidence" value="ECO:0007669"/>
    <property type="project" value="InterPro"/>
</dbReference>
<feature type="domain" description="Major facilitator superfamily (MFS) profile" evidence="7">
    <location>
        <begin position="54"/>
        <end position="457"/>
    </location>
</feature>